<dbReference type="AlphaFoldDB" id="A0A811PWF8"/>
<proteinExistence type="predicted"/>
<comment type="caution">
    <text evidence="1">The sequence shown here is derived from an EMBL/GenBank/DDBJ whole genome shotgun (WGS) entry which is preliminary data.</text>
</comment>
<protein>
    <submittedName>
        <fullName evidence="1">Uncharacterized protein</fullName>
    </submittedName>
</protein>
<evidence type="ECO:0000313" key="1">
    <source>
        <dbReference type="EMBL" id="CAD6252274.1"/>
    </source>
</evidence>
<dbReference type="EMBL" id="CAJGYO010000008">
    <property type="protein sequence ID" value="CAD6252274.1"/>
    <property type="molecule type" value="Genomic_DNA"/>
</dbReference>
<keyword evidence="2" id="KW-1185">Reference proteome</keyword>
<accession>A0A811PWF8</accession>
<name>A0A811PWF8_9POAL</name>
<reference evidence="1" key="1">
    <citation type="submission" date="2020-10" db="EMBL/GenBank/DDBJ databases">
        <authorList>
            <person name="Han B."/>
            <person name="Lu T."/>
            <person name="Zhao Q."/>
            <person name="Huang X."/>
            <person name="Zhao Y."/>
        </authorList>
    </citation>
    <scope>NUCLEOTIDE SEQUENCE</scope>
</reference>
<sequence>MDIDGTTRSGMILEAAGGAAELAVAGGLGTDEATVEDGGQVVAGASGAAASVGCATFCKAIFKDTTAPLLPRPDTPQLPRASRSRKKLIVATRTSLRQAARPSPVPVSQRAQRKLMRELQFIDTPAAPPDSAATEYIDLYGQDLPDQAIDTIRVAARLGNKKLAKVLAALAAEAGAAEMEVP</sequence>
<dbReference type="OrthoDB" id="695430at2759"/>
<gene>
    <name evidence="1" type="ORF">NCGR_LOCUS35999</name>
</gene>
<dbReference type="Proteomes" id="UP000604825">
    <property type="component" value="Unassembled WGS sequence"/>
</dbReference>
<organism evidence="1 2">
    <name type="scientific">Miscanthus lutarioriparius</name>
    <dbReference type="NCBI Taxonomy" id="422564"/>
    <lineage>
        <taxon>Eukaryota</taxon>
        <taxon>Viridiplantae</taxon>
        <taxon>Streptophyta</taxon>
        <taxon>Embryophyta</taxon>
        <taxon>Tracheophyta</taxon>
        <taxon>Spermatophyta</taxon>
        <taxon>Magnoliopsida</taxon>
        <taxon>Liliopsida</taxon>
        <taxon>Poales</taxon>
        <taxon>Poaceae</taxon>
        <taxon>PACMAD clade</taxon>
        <taxon>Panicoideae</taxon>
        <taxon>Andropogonodae</taxon>
        <taxon>Andropogoneae</taxon>
        <taxon>Saccharinae</taxon>
        <taxon>Miscanthus</taxon>
    </lineage>
</organism>
<evidence type="ECO:0000313" key="2">
    <source>
        <dbReference type="Proteomes" id="UP000604825"/>
    </source>
</evidence>